<dbReference type="RefSeq" id="WP_172163312.1">
    <property type="nucleotide sequence ID" value="NZ_WOEZ01000049.1"/>
</dbReference>
<comment type="caution">
    <text evidence="2">The sequence shown here is derived from an EMBL/GenBank/DDBJ whole genome shotgun (WGS) entry which is preliminary data.</text>
</comment>
<sequence>MLFDFRKDAALASLVIEQHIFFSAPYSLLWARAHNNEKGRVENGVGYVKKNLLNGLELAGFSAINPAARLWLDTIANVRIHGETHQRPVDLFSVEQAHLKPLNPLPYDVARIVTQRASSQFRVALDTNHYSVPAQYASTRVTLKAYPERVCIYHDNLLIARHVRSYDRHQDIEDPEHPKVLLAQRRHAREQRLMLRFLSLGPHAQAYYEGLEQRRTNARQHVRKIVALSEIYGIEAVGRAMQDGLAFHAFSCEYIANILEMKARDLPEPGALHLIRHQDLLDIELAQPDLSRYGPEQSHDKS</sequence>
<dbReference type="PANTHER" id="PTHR35004">
    <property type="entry name" value="TRANSPOSASE RV3428C-RELATED"/>
    <property type="match status" value="1"/>
</dbReference>
<protein>
    <recommendedName>
        <fullName evidence="1">Transposase for insertion sequence element IS21-like C-terminal domain-containing protein</fullName>
    </recommendedName>
</protein>
<evidence type="ECO:0000259" key="1">
    <source>
        <dbReference type="Pfam" id="PF22483"/>
    </source>
</evidence>
<dbReference type="AlphaFoldDB" id="A0A972SKX6"/>
<name>A0A972SKX6_9BURK</name>
<evidence type="ECO:0000313" key="2">
    <source>
        <dbReference type="EMBL" id="NPT55050.1"/>
    </source>
</evidence>
<keyword evidence="3" id="KW-1185">Reference proteome</keyword>
<gene>
    <name evidence="2" type="ORF">GNZ13_10605</name>
</gene>
<dbReference type="Proteomes" id="UP000655523">
    <property type="component" value="Unassembled WGS sequence"/>
</dbReference>
<dbReference type="Pfam" id="PF22483">
    <property type="entry name" value="Mu-transpos_C_2"/>
    <property type="match status" value="1"/>
</dbReference>
<accession>A0A972SKX6</accession>
<feature type="domain" description="Transposase for insertion sequence element IS21-like C-terminal" evidence="1">
    <location>
        <begin position="102"/>
        <end position="174"/>
    </location>
</feature>
<evidence type="ECO:0000313" key="3">
    <source>
        <dbReference type="Proteomes" id="UP000655523"/>
    </source>
</evidence>
<dbReference type="EMBL" id="WOEZ01000049">
    <property type="protein sequence ID" value="NPT55050.1"/>
    <property type="molecule type" value="Genomic_DNA"/>
</dbReference>
<dbReference type="InterPro" id="IPR054353">
    <property type="entry name" value="IstA-like_C"/>
</dbReference>
<reference evidence="2 3" key="1">
    <citation type="submission" date="2019-11" db="EMBL/GenBank/DDBJ databases">
        <title>Metabolism of dissolved organic matter in forest soils.</title>
        <authorList>
            <person name="Cyle K.T."/>
            <person name="Wilhelm R.C."/>
            <person name="Martinez C.E."/>
        </authorList>
    </citation>
    <scope>NUCLEOTIDE SEQUENCE [LARGE SCALE GENOMIC DNA]</scope>
    <source>
        <strain evidence="2 3">5N</strain>
    </source>
</reference>
<proteinExistence type="predicted"/>
<organism evidence="2 3">
    <name type="scientific">Paraburkholderia elongata</name>
    <dbReference type="NCBI Taxonomy" id="2675747"/>
    <lineage>
        <taxon>Bacteria</taxon>
        <taxon>Pseudomonadati</taxon>
        <taxon>Pseudomonadota</taxon>
        <taxon>Betaproteobacteria</taxon>
        <taxon>Burkholderiales</taxon>
        <taxon>Burkholderiaceae</taxon>
        <taxon>Paraburkholderia</taxon>
    </lineage>
</organism>